<feature type="binding site" evidence="14">
    <location>
        <position position="375"/>
    </location>
    <ligand>
        <name>4-CDP-2-C-methyl-D-erythritol 2-phosphate</name>
        <dbReference type="ChEBI" id="CHEBI:57919"/>
    </ligand>
</feature>
<dbReference type="PANTHER" id="PTHR43181">
    <property type="entry name" value="2-C-METHYL-D-ERYTHRITOL 2,4-CYCLODIPHOSPHATE SYNTHASE, CHLOROPLASTIC"/>
    <property type="match status" value="1"/>
</dbReference>
<dbReference type="EMBL" id="SNYR01000001">
    <property type="protein sequence ID" value="TDQ66326.1"/>
    <property type="molecule type" value="Genomic_DNA"/>
</dbReference>
<dbReference type="FunFam" id="3.90.550.10:FF:000003">
    <property type="entry name" value="2-C-methyl-D-erythritol 4-phosphate cytidylyltransferase"/>
    <property type="match status" value="1"/>
</dbReference>
<dbReference type="InterPro" id="IPR036571">
    <property type="entry name" value="MECDP_synthase_sf"/>
</dbReference>
<dbReference type="PANTHER" id="PTHR43181:SF1">
    <property type="entry name" value="2-C-METHYL-D-ERYTHRITOL 2,4-CYCLODIPHOSPHATE SYNTHASE, CHLOROPLASTIC"/>
    <property type="match status" value="1"/>
</dbReference>
<comment type="similarity">
    <text evidence="7">Belongs to the IspD/TarI cytidylyltransferase family. IspD subfamily.</text>
</comment>
<keyword evidence="9 14" id="KW-0548">Nucleotidyltransferase</keyword>
<comment type="caution">
    <text evidence="16">The sequence shown here is derived from an EMBL/GenBank/DDBJ whole genome shotgun (WGS) entry which is preliminary data.</text>
</comment>
<dbReference type="NCBIfam" id="TIGR00453">
    <property type="entry name" value="ispD"/>
    <property type="match status" value="1"/>
</dbReference>
<comment type="pathway">
    <text evidence="4 14">Isoprenoid biosynthesis; isopentenyl diphosphate biosynthesis via DXP pathway; isopentenyl diphosphate from 1-deoxy-D-xylulose 5-phosphate: step 4/6.</text>
</comment>
<comment type="caution">
    <text evidence="14">Lacks conserved residue(s) required for the propagation of feature annotation.</text>
</comment>
<evidence type="ECO:0000256" key="9">
    <source>
        <dbReference type="ARBA" id="ARBA00022695"/>
    </source>
</evidence>
<dbReference type="EC" id="2.7.7.60" evidence="14"/>
<feature type="domain" description="2-C-methyl-D-erythritol 2,4-cyclodiphosphate synthase" evidence="15">
    <location>
        <begin position="238"/>
        <end position="390"/>
    </location>
</feature>
<dbReference type="Gene3D" id="3.30.1330.50">
    <property type="entry name" value="2-C-methyl-D-erythritol 2,4-cyclodiphosphate synthase"/>
    <property type="match status" value="1"/>
</dbReference>
<dbReference type="EC" id="4.6.1.12" evidence="14"/>
<dbReference type="GO" id="GO:0008685">
    <property type="term" value="F:2-C-methyl-D-erythritol 2,4-cyclodiphosphate synthase activity"/>
    <property type="evidence" value="ECO:0007669"/>
    <property type="project" value="UniProtKB-UniRule"/>
</dbReference>
<feature type="site" description="Transition state stabilizer" evidence="14">
    <location>
        <position position="270"/>
    </location>
</feature>
<dbReference type="InterPro" id="IPR020555">
    <property type="entry name" value="MECDP_synthase_CS"/>
</dbReference>
<reference evidence="16 17" key="1">
    <citation type="submission" date="2019-03" db="EMBL/GenBank/DDBJ databases">
        <title>Genomic Encyclopedia of Type Strains, Phase III (KMG-III): the genomes of soil and plant-associated and newly described type strains.</title>
        <authorList>
            <person name="Whitman W."/>
        </authorList>
    </citation>
    <scope>NUCLEOTIDE SEQUENCE [LARGE SCALE GENOMIC DNA]</scope>
    <source>
        <strain evidence="16 17">CGMCC 1.7002</strain>
    </source>
</reference>
<dbReference type="SUPFAM" id="SSF69765">
    <property type="entry name" value="IpsF-like"/>
    <property type="match status" value="1"/>
</dbReference>
<keyword evidence="12 14" id="KW-0456">Lyase</keyword>
<dbReference type="GO" id="GO:0050518">
    <property type="term" value="F:2-C-methyl-D-erythritol 4-phosphate cytidylyltransferase activity"/>
    <property type="evidence" value="ECO:0007669"/>
    <property type="project" value="UniProtKB-UniRule"/>
</dbReference>
<keyword evidence="17" id="KW-1185">Reference proteome</keyword>
<comment type="catalytic activity">
    <reaction evidence="1 14">
        <text>4-CDP-2-C-methyl-D-erythritol 2-phosphate = 2-C-methyl-D-erythritol 2,4-cyclic diphosphate + CMP</text>
        <dbReference type="Rhea" id="RHEA:23864"/>
        <dbReference type="ChEBI" id="CHEBI:57919"/>
        <dbReference type="ChEBI" id="CHEBI:58483"/>
        <dbReference type="ChEBI" id="CHEBI:60377"/>
        <dbReference type="EC" id="4.6.1.12"/>
    </reaction>
</comment>
<dbReference type="InterPro" id="IPR029044">
    <property type="entry name" value="Nucleotide-diphossugar_trans"/>
</dbReference>
<evidence type="ECO:0000313" key="17">
    <source>
        <dbReference type="Proteomes" id="UP000295391"/>
    </source>
</evidence>
<comment type="cofactor">
    <cofactor evidence="3 14">
        <name>a divalent metal cation</name>
        <dbReference type="ChEBI" id="CHEBI:60240"/>
    </cofactor>
</comment>
<feature type="binding site" evidence="14">
    <location>
        <position position="246"/>
    </location>
    <ligand>
        <name>a divalent metal cation</name>
        <dbReference type="ChEBI" id="CHEBI:60240"/>
    </ligand>
</feature>
<evidence type="ECO:0000256" key="14">
    <source>
        <dbReference type="HAMAP-Rule" id="MF_01520"/>
    </source>
</evidence>
<feature type="site" description="Transition state stabilizer" evidence="14">
    <location>
        <position position="20"/>
    </location>
</feature>
<evidence type="ECO:0000256" key="8">
    <source>
        <dbReference type="ARBA" id="ARBA00022679"/>
    </source>
</evidence>
<comment type="function">
    <text evidence="14">Bifunctional enzyme that catalyzes the formation of 4-diphosphocytidyl-2-C-methyl-D-erythritol from CTP and 2-C-methyl-D-erythritol 4-phosphate (MEP) (IspD), and catalyzes the conversion of 4-diphosphocytidyl-2-C-methyl-D-erythritol 2-phosphate (CDP-ME2P) to 2-C-methyl-D-erythritol 2,4-cyclodiphosphate (ME-CPP) with a corresponding release of cytidine 5-monophosphate (CMP) (IspF).</text>
</comment>
<dbReference type="GO" id="GO:0046872">
    <property type="term" value="F:metal ion binding"/>
    <property type="evidence" value="ECO:0007669"/>
    <property type="project" value="UniProtKB-KW"/>
</dbReference>
<feature type="site" description="Positions MEP for the nucleophilic attack" evidence="14">
    <location>
        <position position="217"/>
    </location>
</feature>
<dbReference type="CDD" id="cd02516">
    <property type="entry name" value="CDP-ME_synthetase"/>
    <property type="match status" value="1"/>
</dbReference>
<keyword evidence="10 14" id="KW-0479">Metal-binding</keyword>
<feature type="binding site" evidence="14">
    <location>
        <position position="244"/>
    </location>
    <ligand>
        <name>a divalent metal cation</name>
        <dbReference type="ChEBI" id="CHEBI:60240"/>
    </ligand>
</feature>
<feature type="binding site" evidence="14">
    <location>
        <begin position="244"/>
        <end position="246"/>
    </location>
    <ligand>
        <name>4-CDP-2-C-methyl-D-erythritol 2-phosphate</name>
        <dbReference type="ChEBI" id="CHEBI:57919"/>
    </ligand>
</feature>
<evidence type="ECO:0000313" key="16">
    <source>
        <dbReference type="EMBL" id="TDQ66326.1"/>
    </source>
</evidence>
<dbReference type="InterPro" id="IPR034683">
    <property type="entry name" value="IspD/TarI"/>
</dbReference>
<protein>
    <recommendedName>
        <fullName evidence="14">Bifunctional enzyme IspD/IspF</fullName>
    </recommendedName>
    <domain>
        <recommendedName>
            <fullName evidence="14">2-C-methyl-D-erythritol 4-phosphate cytidylyltransferase</fullName>
            <ecNumber evidence="14">2.7.7.60</ecNumber>
        </recommendedName>
        <alternativeName>
            <fullName evidence="14">4-diphosphocytidyl-2C-methyl-D-erythritol synthase</fullName>
        </alternativeName>
        <alternativeName>
            <fullName evidence="14">MEP cytidylyltransferase</fullName>
            <shortName evidence="14">MCT</shortName>
        </alternativeName>
    </domain>
    <domain>
        <recommendedName>
            <fullName evidence="14">2-C-methyl-D-erythritol 2,4-cyclodiphosphate synthase</fullName>
            <shortName evidence="14">MECDP-synthase</shortName>
            <shortName evidence="14">MECPP-synthase</shortName>
            <shortName evidence="14">MECPS</shortName>
            <ecNumber evidence="14">4.6.1.12</ecNumber>
        </recommendedName>
    </domain>
</protein>
<feature type="region of interest" description="2-C-methyl-D-erythritol 4-phosphate cytidylyltransferase" evidence="14">
    <location>
        <begin position="1"/>
        <end position="237"/>
    </location>
</feature>
<dbReference type="Gene3D" id="3.90.550.10">
    <property type="entry name" value="Spore Coat Polysaccharide Biosynthesis Protein SpsA, Chain A"/>
    <property type="match status" value="1"/>
</dbReference>
<dbReference type="HAMAP" id="MF_00107">
    <property type="entry name" value="IspF"/>
    <property type="match status" value="1"/>
</dbReference>
<feature type="binding site" evidence="14">
    <location>
        <begin position="368"/>
        <end position="371"/>
    </location>
    <ligand>
        <name>4-CDP-2-C-methyl-D-erythritol 2-phosphate</name>
        <dbReference type="ChEBI" id="CHEBI:57919"/>
    </ligand>
</feature>
<feature type="binding site" evidence="14">
    <location>
        <begin position="292"/>
        <end position="294"/>
    </location>
    <ligand>
        <name>4-CDP-2-C-methyl-D-erythritol 2-phosphate</name>
        <dbReference type="ChEBI" id="CHEBI:57919"/>
    </ligand>
</feature>
<organism evidence="16 17">
    <name type="scientific">Maritalea mobilis</name>
    <dbReference type="NCBI Taxonomy" id="483324"/>
    <lineage>
        <taxon>Bacteria</taxon>
        <taxon>Pseudomonadati</taxon>
        <taxon>Pseudomonadota</taxon>
        <taxon>Alphaproteobacteria</taxon>
        <taxon>Hyphomicrobiales</taxon>
        <taxon>Devosiaceae</taxon>
        <taxon>Maritalea</taxon>
    </lineage>
</organism>
<sequence length="396" mass="42610">MTRQNQKVAVIIVAAGAGRRMGETSVPKQYHMLGGVPVLSRTIKTFLDAPTIDQVLPIISAEHQHLFDALNLQSAKLLSPTYGGAERQASVLNGLQTLANSNHAPDIVLIHDAARPFVSANLIAATIDAAAQFGGALPALQVTDTLKQASAEQMVTHTPDRTTHYLAQTPQAFRFKDILDAHQKAATADNLFTDDASIAEWADLPVKIVPGEPNNFKITIAEDFKRAEMALTTPMETRVGTGFDVHAFEPGDHVTLGGIQIPHSAKLKGHSDADVALHTITDALYGAMADGDIGQHFPPSEMEWHQADSAIFLEHAVSRLQQRGGRLVHLDLTLICEAPKIGPHCQPMRERIAQIADVSISRVSVKATTTEQLGFTGRKEGIAAQAAVTIEVPVKD</sequence>
<dbReference type="GO" id="GO:0019288">
    <property type="term" value="P:isopentenyl diphosphate biosynthetic process, methylerythritol 4-phosphate pathway"/>
    <property type="evidence" value="ECO:0007669"/>
    <property type="project" value="UniProtKB-UniRule"/>
</dbReference>
<evidence type="ECO:0000256" key="1">
    <source>
        <dbReference type="ARBA" id="ARBA00000200"/>
    </source>
</evidence>
<dbReference type="RefSeq" id="WP_133571026.1">
    <property type="nucleotide sequence ID" value="NZ_SNYR01000001.1"/>
</dbReference>
<evidence type="ECO:0000256" key="13">
    <source>
        <dbReference type="ARBA" id="ARBA00023268"/>
    </source>
</evidence>
<evidence type="ECO:0000256" key="6">
    <source>
        <dbReference type="ARBA" id="ARBA00008480"/>
    </source>
</evidence>
<dbReference type="AlphaFoldDB" id="A0A4R6VUC5"/>
<comment type="pathway">
    <text evidence="5 14">Isoprenoid biosynthesis; isopentenyl diphosphate biosynthesis via DXP pathway; isopentenyl diphosphate from 1-deoxy-D-xylulose 5-phosphate: step 2/6.</text>
</comment>
<dbReference type="InterPro" id="IPR003526">
    <property type="entry name" value="MECDP_synthase"/>
</dbReference>
<dbReference type="Pfam" id="PF02542">
    <property type="entry name" value="YgbB"/>
    <property type="match status" value="1"/>
</dbReference>
<dbReference type="InterPro" id="IPR001228">
    <property type="entry name" value="IspD"/>
</dbReference>
<comment type="catalytic activity">
    <reaction evidence="2 14">
        <text>2-C-methyl-D-erythritol 4-phosphate + CTP + H(+) = 4-CDP-2-C-methyl-D-erythritol + diphosphate</text>
        <dbReference type="Rhea" id="RHEA:13429"/>
        <dbReference type="ChEBI" id="CHEBI:15378"/>
        <dbReference type="ChEBI" id="CHEBI:33019"/>
        <dbReference type="ChEBI" id="CHEBI:37563"/>
        <dbReference type="ChEBI" id="CHEBI:57823"/>
        <dbReference type="ChEBI" id="CHEBI:58262"/>
        <dbReference type="EC" id="2.7.7.60"/>
    </reaction>
</comment>
<dbReference type="OrthoDB" id="9804336at2"/>
<evidence type="ECO:0000256" key="10">
    <source>
        <dbReference type="ARBA" id="ARBA00022723"/>
    </source>
</evidence>
<dbReference type="Pfam" id="PF01128">
    <property type="entry name" value="IspD"/>
    <property type="match status" value="1"/>
</dbReference>
<feature type="site" description="Positions MEP for the nucleophilic attack" evidence="14">
    <location>
        <position position="161"/>
    </location>
</feature>
<dbReference type="UniPathway" id="UPA00056">
    <property type="reaction ID" value="UER00093"/>
</dbReference>
<feature type="binding site" evidence="14">
    <location>
        <begin position="270"/>
        <end position="271"/>
    </location>
    <ligand>
        <name>4-CDP-2-C-methyl-D-erythritol 2-phosphate</name>
        <dbReference type="ChEBI" id="CHEBI:57919"/>
    </ligand>
</feature>
<dbReference type="CDD" id="cd00554">
    <property type="entry name" value="MECDP_synthase"/>
    <property type="match status" value="1"/>
</dbReference>
<dbReference type="Proteomes" id="UP000295391">
    <property type="component" value="Unassembled WGS sequence"/>
</dbReference>
<dbReference type="NCBIfam" id="NF006899">
    <property type="entry name" value="PRK09382.1"/>
    <property type="match status" value="1"/>
</dbReference>
<name>A0A4R6VUC5_9HYPH</name>
<feature type="site" description="Transition state stabilizer" evidence="14">
    <location>
        <position position="369"/>
    </location>
</feature>
<evidence type="ECO:0000259" key="15">
    <source>
        <dbReference type="Pfam" id="PF02542"/>
    </source>
</evidence>
<dbReference type="PROSITE" id="PS01295">
    <property type="entry name" value="ISPD"/>
    <property type="match status" value="1"/>
</dbReference>
<dbReference type="SUPFAM" id="SSF53448">
    <property type="entry name" value="Nucleotide-diphospho-sugar transferases"/>
    <property type="match status" value="1"/>
</dbReference>
<keyword evidence="13 14" id="KW-0511">Multifunctional enzyme</keyword>
<evidence type="ECO:0000256" key="11">
    <source>
        <dbReference type="ARBA" id="ARBA00023229"/>
    </source>
</evidence>
<evidence type="ECO:0000256" key="5">
    <source>
        <dbReference type="ARBA" id="ARBA00004787"/>
    </source>
</evidence>
<feature type="binding site" evidence="14">
    <location>
        <position position="278"/>
    </location>
    <ligand>
        <name>a divalent metal cation</name>
        <dbReference type="ChEBI" id="CHEBI:60240"/>
    </ligand>
</feature>
<evidence type="ECO:0000256" key="3">
    <source>
        <dbReference type="ARBA" id="ARBA00001968"/>
    </source>
</evidence>
<evidence type="ECO:0000256" key="7">
    <source>
        <dbReference type="ARBA" id="ARBA00009789"/>
    </source>
</evidence>
<dbReference type="HAMAP" id="MF_01520">
    <property type="entry name" value="IspDF"/>
    <property type="match status" value="1"/>
</dbReference>
<dbReference type="NCBIfam" id="TIGR00151">
    <property type="entry name" value="ispF"/>
    <property type="match status" value="1"/>
</dbReference>
<feature type="binding site" evidence="14">
    <location>
        <position position="378"/>
    </location>
    <ligand>
        <name>4-CDP-2-C-methyl-D-erythritol 2-phosphate</name>
        <dbReference type="ChEBI" id="CHEBI:57919"/>
    </ligand>
</feature>
<evidence type="ECO:0000256" key="2">
    <source>
        <dbReference type="ARBA" id="ARBA00001282"/>
    </source>
</evidence>
<evidence type="ECO:0000256" key="12">
    <source>
        <dbReference type="ARBA" id="ARBA00023239"/>
    </source>
</evidence>
<feature type="region of interest" description="2-C-methyl-D-erythritol 2,4-cyclodiphosphate synthase" evidence="14">
    <location>
        <begin position="238"/>
        <end position="396"/>
    </location>
</feature>
<comment type="similarity">
    <text evidence="6">Belongs to the IspF family.</text>
</comment>
<comment type="similarity">
    <text evidence="14">In the C-terminal section; belongs to the IspF family.</text>
</comment>
<dbReference type="InterPro" id="IPR026596">
    <property type="entry name" value="IspD/F"/>
</dbReference>
<proteinExistence type="inferred from homology"/>
<evidence type="ECO:0000256" key="4">
    <source>
        <dbReference type="ARBA" id="ARBA00004709"/>
    </source>
</evidence>
<dbReference type="GO" id="GO:0016114">
    <property type="term" value="P:terpenoid biosynthetic process"/>
    <property type="evidence" value="ECO:0007669"/>
    <property type="project" value="InterPro"/>
</dbReference>
<feature type="site" description="Transition state stabilizer" evidence="14">
    <location>
        <position position="28"/>
    </location>
</feature>
<comment type="similarity">
    <text evidence="14">In the N-terminal section; belongs to the IspD/TarI cytidylyltransferase family. IspD subfamily.</text>
</comment>
<dbReference type="PROSITE" id="PS01350">
    <property type="entry name" value="ISPF"/>
    <property type="match status" value="1"/>
</dbReference>
<dbReference type="HAMAP" id="MF_00108">
    <property type="entry name" value="IspD"/>
    <property type="match status" value="1"/>
</dbReference>
<keyword evidence="8 14" id="KW-0808">Transferase</keyword>
<keyword evidence="11 14" id="KW-0414">Isoprene biosynthesis</keyword>
<dbReference type="InterPro" id="IPR018294">
    <property type="entry name" value="ISPD_synthase_CS"/>
</dbReference>
<accession>A0A4R6VUC5</accession>
<gene>
    <name evidence="14" type="primary">ispDF</name>
    <name evidence="16" type="ORF">ATL17_0319</name>
</gene>